<sequence>MVLKAHKNDIGKPRVDLIPPLTLLDIGRVLEFGANKYSANNWRHGMNWSRLYGAASRHLLTWFGGEDKDVESGLSHLAHAACCLLFLMECEAKQIGHDDRVKSNGQR</sequence>
<dbReference type="RefSeq" id="WP_254769732.1">
    <property type="nucleotide sequence ID" value="NZ_CP101114.1"/>
</dbReference>
<reference evidence="3" key="1">
    <citation type="submission" date="2022-07" db="EMBL/GenBank/DDBJ databases">
        <title>First report of Bartonella spp. in marsupials in Brazil, with a description of Bartonella harrusi sp. nov. and new proposal for taxonomic reclassification of species of the genus Bartonella.</title>
        <authorList>
            <person name="Amaral R.B."/>
        </authorList>
    </citation>
    <scope>NUCLEOTIDE SEQUENCE</scope>
    <source>
        <strain evidence="3">117A</strain>
    </source>
</reference>
<proteinExistence type="predicted"/>
<gene>
    <name evidence="3" type="ORF">NMK50_01565</name>
    <name evidence="2" type="ORF">NMK50_06080</name>
</gene>
<evidence type="ECO:0000259" key="1">
    <source>
        <dbReference type="Pfam" id="PF18909"/>
    </source>
</evidence>
<evidence type="ECO:0000313" key="3">
    <source>
        <dbReference type="EMBL" id="UTO28733.1"/>
    </source>
</evidence>
<evidence type="ECO:0000313" key="2">
    <source>
        <dbReference type="EMBL" id="UTO27815.1"/>
    </source>
</evidence>
<keyword evidence="4" id="KW-1185">Reference proteome</keyword>
<dbReference type="Pfam" id="PF18909">
    <property type="entry name" value="dGTP_diPhyd_N"/>
    <property type="match status" value="1"/>
</dbReference>
<protein>
    <submittedName>
        <fullName evidence="3">DUF5664 domain-containing protein</fullName>
    </submittedName>
</protein>
<dbReference type="EMBL" id="CP101114">
    <property type="protein sequence ID" value="UTO27815.1"/>
    <property type="molecule type" value="Genomic_DNA"/>
</dbReference>
<organism evidence="3 4">
    <name type="scientific">Bartonella harrusi</name>
    <dbReference type="NCBI Taxonomy" id="2961895"/>
    <lineage>
        <taxon>Bacteria</taxon>
        <taxon>Pseudomonadati</taxon>
        <taxon>Pseudomonadota</taxon>
        <taxon>Alphaproteobacteria</taxon>
        <taxon>Hyphomicrobiales</taxon>
        <taxon>Bartonellaceae</taxon>
        <taxon>Bartonella</taxon>
    </lineage>
</organism>
<name>A0ABY5EXL0_9HYPH</name>
<dbReference type="InterPro" id="IPR044038">
    <property type="entry name" value="dATP/dGTP_diPOhydrolase_N"/>
</dbReference>
<feature type="domain" description="dATP/dGTP diphosphohydrolase N-terminal" evidence="1">
    <location>
        <begin position="6"/>
        <end position="100"/>
    </location>
</feature>
<accession>A0ABY5EXL0</accession>
<dbReference type="Proteomes" id="UP001059475">
    <property type="component" value="Chromosome"/>
</dbReference>
<dbReference type="EMBL" id="CP101114">
    <property type="protein sequence ID" value="UTO28733.1"/>
    <property type="molecule type" value="Genomic_DNA"/>
</dbReference>
<evidence type="ECO:0000313" key="4">
    <source>
        <dbReference type="Proteomes" id="UP001059475"/>
    </source>
</evidence>